<name>A0A2P4XBI7_9STRA</name>
<sequence length="191" mass="21866">MLIMGSLTTTLAQQLMDQRNGTDMWAELYLTKAQNVYRLQARQDSFAGELRRRGQLYTVFRIKNEMVEIGLPVYYNEPRRKVLFSSNMSKYTPDLVRHLIPTADARQGLGEVTGDASKKKTQKIDVQCYNCGGKGHYISTEVNASKTADHWQKCDVVVVEVVKRVAKDYDPSRWYFDNRINAVTGSHEHLA</sequence>
<protein>
    <submittedName>
        <fullName evidence="1">Polyprotein</fullName>
    </submittedName>
</protein>
<proteinExistence type="predicted"/>
<dbReference type="EMBL" id="NCKW01015483">
    <property type="protein sequence ID" value="POM62910.1"/>
    <property type="molecule type" value="Genomic_DNA"/>
</dbReference>
<accession>A0A2P4XBI7</accession>
<keyword evidence="2" id="KW-1185">Reference proteome</keyword>
<dbReference type="AlphaFoldDB" id="A0A2P4XBI7"/>
<reference evidence="1 2" key="1">
    <citation type="journal article" date="2017" name="Genome Biol. Evol.">
        <title>Phytophthora megakarya and P. palmivora, closely related causal agents of cacao black pod rot, underwent increases in genome sizes and gene numbers by different mechanisms.</title>
        <authorList>
            <person name="Ali S.S."/>
            <person name="Shao J."/>
            <person name="Lary D.J."/>
            <person name="Kronmiller B."/>
            <person name="Shen D."/>
            <person name="Strem M.D."/>
            <person name="Amoako-Attah I."/>
            <person name="Akrofi A.Y."/>
            <person name="Begoude B.A."/>
            <person name="Ten Hoopen G.M."/>
            <person name="Coulibaly K."/>
            <person name="Kebe B.I."/>
            <person name="Melnick R.L."/>
            <person name="Guiltinan M.J."/>
            <person name="Tyler B.M."/>
            <person name="Meinhardt L.W."/>
            <person name="Bailey B.A."/>
        </authorList>
    </citation>
    <scope>NUCLEOTIDE SEQUENCE [LARGE SCALE GENOMIC DNA]</scope>
    <source>
        <strain evidence="2">sbr112.9</strain>
    </source>
</reference>
<gene>
    <name evidence="1" type="ORF">PHPALM_27881</name>
</gene>
<dbReference type="Proteomes" id="UP000237271">
    <property type="component" value="Unassembled WGS sequence"/>
</dbReference>
<evidence type="ECO:0000313" key="2">
    <source>
        <dbReference type="Proteomes" id="UP000237271"/>
    </source>
</evidence>
<comment type="caution">
    <text evidence="1">The sequence shown here is derived from an EMBL/GenBank/DDBJ whole genome shotgun (WGS) entry which is preliminary data.</text>
</comment>
<organism evidence="1 2">
    <name type="scientific">Phytophthora palmivora</name>
    <dbReference type="NCBI Taxonomy" id="4796"/>
    <lineage>
        <taxon>Eukaryota</taxon>
        <taxon>Sar</taxon>
        <taxon>Stramenopiles</taxon>
        <taxon>Oomycota</taxon>
        <taxon>Peronosporomycetes</taxon>
        <taxon>Peronosporales</taxon>
        <taxon>Peronosporaceae</taxon>
        <taxon>Phytophthora</taxon>
    </lineage>
</organism>
<evidence type="ECO:0000313" key="1">
    <source>
        <dbReference type="EMBL" id="POM62910.1"/>
    </source>
</evidence>